<feature type="transmembrane region" description="Helical" evidence="8">
    <location>
        <begin position="322"/>
        <end position="344"/>
    </location>
</feature>
<feature type="transmembrane region" description="Helical" evidence="8">
    <location>
        <begin position="159"/>
        <end position="177"/>
    </location>
</feature>
<accession>A0AAW7MPB7</accession>
<dbReference type="EMBL" id="QAIC01000040">
    <property type="protein sequence ID" value="MDN4574619.1"/>
    <property type="molecule type" value="Genomic_DNA"/>
</dbReference>
<evidence type="ECO:0000313" key="10">
    <source>
        <dbReference type="EMBL" id="MDN4580122.1"/>
    </source>
</evidence>
<dbReference type="InterPro" id="IPR018584">
    <property type="entry name" value="GT87"/>
</dbReference>
<evidence type="ECO:0000256" key="7">
    <source>
        <dbReference type="ARBA" id="ARBA00024033"/>
    </source>
</evidence>
<dbReference type="GO" id="GO:0005886">
    <property type="term" value="C:plasma membrane"/>
    <property type="evidence" value="ECO:0007669"/>
    <property type="project" value="UniProtKB-SubCell"/>
</dbReference>
<evidence type="ECO:0008006" key="13">
    <source>
        <dbReference type="Google" id="ProtNLM"/>
    </source>
</evidence>
<keyword evidence="3" id="KW-0808">Transferase</keyword>
<evidence type="ECO:0000256" key="6">
    <source>
        <dbReference type="ARBA" id="ARBA00023136"/>
    </source>
</evidence>
<comment type="similarity">
    <text evidence="7">Belongs to the glycosyltransferase 87 family.</text>
</comment>
<dbReference type="Pfam" id="PF09594">
    <property type="entry name" value="GT87"/>
    <property type="match status" value="1"/>
</dbReference>
<keyword evidence="4 8" id="KW-0812">Transmembrane</keyword>
<evidence type="ECO:0000256" key="8">
    <source>
        <dbReference type="SAM" id="Phobius"/>
    </source>
</evidence>
<evidence type="ECO:0000256" key="1">
    <source>
        <dbReference type="ARBA" id="ARBA00004651"/>
    </source>
</evidence>
<gene>
    <name evidence="9" type="ORF">DBA34_15305</name>
    <name evidence="10" type="ORF">DBB29_18610</name>
</gene>
<organism evidence="9 12">
    <name type="scientific">Pandoraea cepalis</name>
    <dbReference type="NCBI Taxonomy" id="2508294"/>
    <lineage>
        <taxon>Bacteria</taxon>
        <taxon>Pseudomonadati</taxon>
        <taxon>Pseudomonadota</taxon>
        <taxon>Betaproteobacteria</taxon>
        <taxon>Burkholderiales</taxon>
        <taxon>Burkholderiaceae</taxon>
        <taxon>Pandoraea</taxon>
    </lineage>
</organism>
<protein>
    <recommendedName>
        <fullName evidence="13">DUF2029 domain-containing protein</fullName>
    </recommendedName>
</protein>
<evidence type="ECO:0000256" key="3">
    <source>
        <dbReference type="ARBA" id="ARBA00022679"/>
    </source>
</evidence>
<feature type="transmembrane region" description="Helical" evidence="8">
    <location>
        <begin position="228"/>
        <end position="252"/>
    </location>
</feature>
<evidence type="ECO:0000313" key="9">
    <source>
        <dbReference type="EMBL" id="MDN4574619.1"/>
    </source>
</evidence>
<feature type="transmembrane region" description="Helical" evidence="8">
    <location>
        <begin position="398"/>
        <end position="421"/>
    </location>
</feature>
<sequence>MKNEAASVSRKRSVEVIFRGFSMKARRRTDVHRACTVTRTGIAASARGSGTAPPHWLDERRLRLYPLAALICYVILAMGLIVRRTALHQPDVPPLALDFLPFWSASYLGLHGHALDAYDVVKLTRIETVVEPYMRDLNGIMPWLYPPTMLLLVLPLGWLPYWMAYGVFAIAALLLFVRVVRKIAPWPQAIWPILGFPGIALVLVAGQAACLTAGLAGLSLWLLRRHAGWAGVCAGLLFAKPHLAILFPLAFLCCHAWRALAACLATLLATWLLSLVAFGPDTLLAFLHGVQAAQGTIAEGQAYLFRMPTVFIMARMMHAPIWVAYALHAVAALAAVAVVANAWCKPCAYPLRAAALVTASLLISPYLYDYDMVWLGLVIAWLCVHGVAHGWQVGEREWLVVLWVAPLLGLVVVDFVGFQFLPFVTLTTLVGIHLKIRSGAQAVLAPPIGEATS</sequence>
<proteinExistence type="inferred from homology"/>
<dbReference type="GO" id="GO:0016758">
    <property type="term" value="F:hexosyltransferase activity"/>
    <property type="evidence" value="ECO:0007669"/>
    <property type="project" value="InterPro"/>
</dbReference>
<feature type="transmembrane region" description="Helical" evidence="8">
    <location>
        <begin position="351"/>
        <end position="368"/>
    </location>
</feature>
<keyword evidence="6 8" id="KW-0472">Membrane</keyword>
<dbReference type="Proteomes" id="UP001172791">
    <property type="component" value="Unassembled WGS sequence"/>
</dbReference>
<evidence type="ECO:0000313" key="12">
    <source>
        <dbReference type="Proteomes" id="UP001172791"/>
    </source>
</evidence>
<feature type="transmembrane region" description="Helical" evidence="8">
    <location>
        <begin position="64"/>
        <end position="82"/>
    </location>
</feature>
<comment type="subcellular location">
    <subcellularLocation>
        <location evidence="1">Cell membrane</location>
        <topology evidence="1">Multi-pass membrane protein</topology>
    </subcellularLocation>
</comment>
<name>A0AAW7MPB7_9BURK</name>
<dbReference type="EMBL" id="QAID01000043">
    <property type="protein sequence ID" value="MDN4580122.1"/>
    <property type="molecule type" value="Genomic_DNA"/>
</dbReference>
<feature type="transmembrane region" description="Helical" evidence="8">
    <location>
        <begin position="189"/>
        <end position="222"/>
    </location>
</feature>
<comment type="caution">
    <text evidence="9">The sequence shown here is derived from an EMBL/GenBank/DDBJ whole genome shotgun (WGS) entry which is preliminary data.</text>
</comment>
<keyword evidence="11" id="KW-1185">Reference proteome</keyword>
<feature type="transmembrane region" description="Helical" evidence="8">
    <location>
        <begin position="374"/>
        <end position="391"/>
    </location>
</feature>
<keyword evidence="5 8" id="KW-1133">Transmembrane helix</keyword>
<evidence type="ECO:0000313" key="11">
    <source>
        <dbReference type="Proteomes" id="UP001172788"/>
    </source>
</evidence>
<dbReference type="AlphaFoldDB" id="A0AAW7MPB7"/>
<dbReference type="Proteomes" id="UP001172788">
    <property type="component" value="Unassembled WGS sequence"/>
</dbReference>
<feature type="transmembrane region" description="Helical" evidence="8">
    <location>
        <begin position="259"/>
        <end position="278"/>
    </location>
</feature>
<evidence type="ECO:0000256" key="5">
    <source>
        <dbReference type="ARBA" id="ARBA00022989"/>
    </source>
</evidence>
<keyword evidence="2" id="KW-1003">Cell membrane</keyword>
<evidence type="ECO:0000256" key="4">
    <source>
        <dbReference type="ARBA" id="ARBA00022692"/>
    </source>
</evidence>
<reference evidence="9" key="1">
    <citation type="submission" date="2018-04" db="EMBL/GenBank/DDBJ databases">
        <authorList>
            <person name="Jy Z."/>
        </authorList>
    </citation>
    <scope>NUCLEOTIDE SEQUENCE</scope>
    <source>
        <strain evidence="10">AS13</strain>
        <strain evidence="9">LA18</strain>
    </source>
</reference>
<evidence type="ECO:0000256" key="2">
    <source>
        <dbReference type="ARBA" id="ARBA00022475"/>
    </source>
</evidence>